<dbReference type="EMBL" id="JAAMPC010000008">
    <property type="protein sequence ID" value="KAG2299279.1"/>
    <property type="molecule type" value="Genomic_DNA"/>
</dbReference>
<gene>
    <name evidence="1" type="ORF">Bca52824_035751</name>
</gene>
<dbReference type="PANTHER" id="PTHR46226">
    <property type="entry name" value="CRAL-TRIO DOMAIN-CONTAINING PROTEIN"/>
    <property type="match status" value="1"/>
</dbReference>
<dbReference type="OrthoDB" id="1434354at2759"/>
<name>A0A8X7V204_BRACI</name>
<sequence length="119" mass="13561">MEDSKREIDNILTKPIIPVELYRGIRDSQLVGLWLFKGGNLLKGLPVIAIGVGLSTYDKASVHYYVQSHIQMNEYQDRVLLPSATKKHGRPTAPPCDFWMDFGDCYIHLEQNIPSATEW</sequence>
<accession>A0A8X7V204</accession>
<evidence type="ECO:0000313" key="2">
    <source>
        <dbReference type="Proteomes" id="UP000886595"/>
    </source>
</evidence>
<dbReference type="Proteomes" id="UP000886595">
    <property type="component" value="Unassembled WGS sequence"/>
</dbReference>
<organism evidence="1 2">
    <name type="scientific">Brassica carinata</name>
    <name type="common">Ethiopian mustard</name>
    <name type="synonym">Abyssinian cabbage</name>
    <dbReference type="NCBI Taxonomy" id="52824"/>
    <lineage>
        <taxon>Eukaryota</taxon>
        <taxon>Viridiplantae</taxon>
        <taxon>Streptophyta</taxon>
        <taxon>Embryophyta</taxon>
        <taxon>Tracheophyta</taxon>
        <taxon>Spermatophyta</taxon>
        <taxon>Magnoliopsida</taxon>
        <taxon>eudicotyledons</taxon>
        <taxon>Gunneridae</taxon>
        <taxon>Pentapetalae</taxon>
        <taxon>rosids</taxon>
        <taxon>malvids</taxon>
        <taxon>Brassicales</taxon>
        <taxon>Brassicaceae</taxon>
        <taxon>Brassiceae</taxon>
        <taxon>Brassica</taxon>
    </lineage>
</organism>
<protein>
    <submittedName>
        <fullName evidence="1">Uncharacterized protein</fullName>
    </submittedName>
</protein>
<evidence type="ECO:0000313" key="1">
    <source>
        <dbReference type="EMBL" id="KAG2299279.1"/>
    </source>
</evidence>
<proteinExistence type="predicted"/>
<reference evidence="1 2" key="1">
    <citation type="submission" date="2020-02" db="EMBL/GenBank/DDBJ databases">
        <authorList>
            <person name="Ma Q."/>
            <person name="Huang Y."/>
            <person name="Song X."/>
            <person name="Pei D."/>
        </authorList>
    </citation>
    <scope>NUCLEOTIDE SEQUENCE [LARGE SCALE GENOMIC DNA]</scope>
    <source>
        <strain evidence="1">Sxm20200214</strain>
        <tissue evidence="1">Leaf</tissue>
    </source>
</reference>
<keyword evidence="2" id="KW-1185">Reference proteome</keyword>
<comment type="caution">
    <text evidence="1">The sequence shown here is derived from an EMBL/GenBank/DDBJ whole genome shotgun (WGS) entry which is preliminary data.</text>
</comment>
<dbReference type="PANTHER" id="PTHR46226:SF5">
    <property type="entry name" value="PHOSPHATIDYLINOSITOL_PHOSPHATIDYLCHOLINE TRANSFER PROTEIN SFH2"/>
    <property type="match status" value="1"/>
</dbReference>
<dbReference type="AlphaFoldDB" id="A0A8X7V204"/>